<accession>A0AC61MXB7</accession>
<reference evidence="1" key="1">
    <citation type="submission" date="2021-01" db="EMBL/GenBank/DDBJ databases">
        <title>Complete genome sequence of Clostridiales bacterium R-7.</title>
        <authorList>
            <person name="Mahoney-Kurpe S.C."/>
            <person name="Palevich N."/>
            <person name="Koike S."/>
            <person name="Moon C.D."/>
            <person name="Attwood G.T."/>
        </authorList>
    </citation>
    <scope>NUCLEOTIDE SEQUENCE</scope>
    <source>
        <strain evidence="1">R-7</strain>
    </source>
</reference>
<name>A0AC61MXB7_9FIRM</name>
<proteinExistence type="predicted"/>
<keyword evidence="2" id="KW-1185">Reference proteome</keyword>
<organism evidence="1 2">
    <name type="scientific">Aristaeella hokkaidonensis</name>
    <dbReference type="NCBI Taxonomy" id="3046382"/>
    <lineage>
        <taxon>Bacteria</taxon>
        <taxon>Bacillati</taxon>
        <taxon>Bacillota</taxon>
        <taxon>Clostridia</taxon>
        <taxon>Eubacteriales</taxon>
        <taxon>Aristaeellaceae</taxon>
        <taxon>Aristaeella</taxon>
    </lineage>
</organism>
<evidence type="ECO:0000313" key="2">
    <source>
        <dbReference type="Proteomes" id="UP000682782"/>
    </source>
</evidence>
<evidence type="ECO:0000313" key="1">
    <source>
        <dbReference type="EMBL" id="QUC67565.1"/>
    </source>
</evidence>
<sequence>MNHLIQNTLSRFVDSGEIAGCSARILRNDEVLFEGSFGYADIENKIKMSENTIFPIASMSKVITVAGVMQLYEQGLFKLWDPVSKYLPGFKNPKIAKEKPDGSYELVDAKGEVTLRQLFTMTSGVPYGWGDTAAGRIRSEKENEWMTSGLPFPGSVEYVNLVGQLPLAFEPGERWMYGFSIDVLGVVLEVLTGKSLGEYLKENIFDPLGMSDTGFFVPAEKQDRIATLYHITEGMKPGERNYPSSKPDFESGGGGLFSTVKDYSRFAQMLLHGGTLDGVRILGRKTIDLISTDHLTPEQRKSDNWETQRGYGYGLGVRVMTNPELADINGSVGEWGWDGAFGNWFCVDPKENLTCVYLTTNRPGEHYRFIPKLMASMYASLD</sequence>
<gene>
    <name evidence="1" type="ORF">JYE49_02365</name>
</gene>
<protein>
    <submittedName>
        <fullName evidence="1">Beta-lactamase family protein</fullName>
    </submittedName>
</protein>
<dbReference type="EMBL" id="CP068393">
    <property type="protein sequence ID" value="QUC67565.1"/>
    <property type="molecule type" value="Genomic_DNA"/>
</dbReference>
<dbReference type="Proteomes" id="UP000682782">
    <property type="component" value="Chromosome"/>
</dbReference>